<evidence type="ECO:0000313" key="1">
    <source>
        <dbReference type="EMBL" id="PCE23221.1"/>
    </source>
</evidence>
<dbReference type="Proteomes" id="UP000218022">
    <property type="component" value="Unassembled WGS sequence"/>
</dbReference>
<dbReference type="SUPFAM" id="SSF54197">
    <property type="entry name" value="HIT-like"/>
    <property type="match status" value="1"/>
</dbReference>
<reference evidence="1 2" key="1">
    <citation type="submission" date="2017-01" db="EMBL/GenBank/DDBJ databases">
        <title>Whole-Genome Shotgun Sequencing of Two beta-Proteobacterial Species in Search of the Bulgecin Biosynthetic Cluster.</title>
        <authorList>
            <person name="Horsman M.E."/>
            <person name="Marous D.R."/>
            <person name="Li R."/>
            <person name="Oliver R.A."/>
            <person name="Byun B."/>
            <person name="Emrich S.J."/>
            <person name="Boggess B."/>
            <person name="Townsend C.A."/>
            <person name="Mobashery S."/>
        </authorList>
    </citation>
    <scope>NUCLEOTIDE SEQUENCE [LARGE SCALE GENOMIC DNA]</scope>
    <source>
        <strain evidence="1 2">ATCC 31363</strain>
    </source>
</reference>
<name>A0A2A4EQ09_9BURK</name>
<protein>
    <recommendedName>
        <fullName evidence="3">Diadenosine tetraphosphate (Ap4A) HIT family hydrolase</fullName>
    </recommendedName>
</protein>
<dbReference type="Gene3D" id="3.30.428.10">
    <property type="entry name" value="HIT-like"/>
    <property type="match status" value="1"/>
</dbReference>
<gene>
    <name evidence="1" type="ORF">BWP39_26410</name>
</gene>
<dbReference type="InterPro" id="IPR036265">
    <property type="entry name" value="HIT-like_sf"/>
</dbReference>
<dbReference type="OrthoDB" id="8592405at2"/>
<comment type="caution">
    <text evidence="1">The sequence shown here is derived from an EMBL/GenBank/DDBJ whole genome shotgun (WGS) entry which is preliminary data.</text>
</comment>
<organism evidence="1 2">
    <name type="scientific">Paraburkholderia acidicola</name>
    <dbReference type="NCBI Taxonomy" id="1912599"/>
    <lineage>
        <taxon>Bacteria</taxon>
        <taxon>Pseudomonadati</taxon>
        <taxon>Pseudomonadota</taxon>
        <taxon>Betaproteobacteria</taxon>
        <taxon>Burkholderiales</taxon>
        <taxon>Burkholderiaceae</taxon>
        <taxon>Paraburkholderia</taxon>
    </lineage>
</organism>
<sequence>MDEFEIYRSDFYKLSQAHSFRLPGYLILESLSPVAGFSDLPIAADADLAKCFRVAERLLNALLRPERIYFSRFGETTQSIHFHVVPRTREIAQKYCLPAAVTPGLNGAEIMSWIWANHEDLDYSDADIREFVRSARQYLRA</sequence>
<dbReference type="AlphaFoldDB" id="A0A2A4EQ09"/>
<evidence type="ECO:0000313" key="2">
    <source>
        <dbReference type="Proteomes" id="UP000218022"/>
    </source>
</evidence>
<dbReference type="RefSeq" id="WP_096725189.1">
    <property type="nucleotide sequence ID" value="NZ_MTZV01000006.1"/>
</dbReference>
<dbReference type="EMBL" id="MTZV01000006">
    <property type="protein sequence ID" value="PCE23221.1"/>
    <property type="molecule type" value="Genomic_DNA"/>
</dbReference>
<proteinExistence type="predicted"/>
<evidence type="ECO:0008006" key="3">
    <source>
        <dbReference type="Google" id="ProtNLM"/>
    </source>
</evidence>
<accession>A0A2A4EQ09</accession>